<reference evidence="1 2" key="2">
    <citation type="journal article" date="2022" name="Mol. Ecol. Resour.">
        <title>The genomes of chicory, endive, great burdock and yacon provide insights into Asteraceae paleo-polyploidization history and plant inulin production.</title>
        <authorList>
            <person name="Fan W."/>
            <person name="Wang S."/>
            <person name="Wang H."/>
            <person name="Wang A."/>
            <person name="Jiang F."/>
            <person name="Liu H."/>
            <person name="Zhao H."/>
            <person name="Xu D."/>
            <person name="Zhang Y."/>
        </authorList>
    </citation>
    <scope>NUCLEOTIDE SEQUENCE [LARGE SCALE GENOMIC DNA]</scope>
    <source>
        <strain evidence="2">cv. Punajuju</strain>
        <tissue evidence="1">Leaves</tissue>
    </source>
</reference>
<comment type="caution">
    <text evidence="1">The sequence shown here is derived from an EMBL/GenBank/DDBJ whole genome shotgun (WGS) entry which is preliminary data.</text>
</comment>
<gene>
    <name evidence="1" type="ORF">L2E82_01086</name>
</gene>
<keyword evidence="2" id="KW-1185">Reference proteome</keyword>
<dbReference type="Proteomes" id="UP001055811">
    <property type="component" value="Linkage Group LG01"/>
</dbReference>
<evidence type="ECO:0000313" key="2">
    <source>
        <dbReference type="Proteomes" id="UP001055811"/>
    </source>
</evidence>
<organism evidence="1 2">
    <name type="scientific">Cichorium intybus</name>
    <name type="common">Chicory</name>
    <dbReference type="NCBI Taxonomy" id="13427"/>
    <lineage>
        <taxon>Eukaryota</taxon>
        <taxon>Viridiplantae</taxon>
        <taxon>Streptophyta</taxon>
        <taxon>Embryophyta</taxon>
        <taxon>Tracheophyta</taxon>
        <taxon>Spermatophyta</taxon>
        <taxon>Magnoliopsida</taxon>
        <taxon>eudicotyledons</taxon>
        <taxon>Gunneridae</taxon>
        <taxon>Pentapetalae</taxon>
        <taxon>asterids</taxon>
        <taxon>campanulids</taxon>
        <taxon>Asterales</taxon>
        <taxon>Asteraceae</taxon>
        <taxon>Cichorioideae</taxon>
        <taxon>Cichorieae</taxon>
        <taxon>Cichoriinae</taxon>
        <taxon>Cichorium</taxon>
    </lineage>
</organism>
<sequence length="146" mass="16442">MSQHVNCCKGNGQIIPQSAPTTIPLTEETESMSAERERCKWKKRDRVTKGKFLSVNPLASQELWSRFKERDKEVDAIDRDSRIRIERVTGSGIQKQRSLLCCGSGEGRRRRPAVVVRCIVDLRQQRNNGDGAKIDGDNSPYAAVVN</sequence>
<proteinExistence type="predicted"/>
<protein>
    <submittedName>
        <fullName evidence="1">Uncharacterized protein</fullName>
    </submittedName>
</protein>
<dbReference type="EMBL" id="CM042009">
    <property type="protein sequence ID" value="KAI3788325.1"/>
    <property type="molecule type" value="Genomic_DNA"/>
</dbReference>
<evidence type="ECO:0000313" key="1">
    <source>
        <dbReference type="EMBL" id="KAI3788325.1"/>
    </source>
</evidence>
<name>A0ACB9GXT8_CICIN</name>
<accession>A0ACB9GXT8</accession>
<reference evidence="2" key="1">
    <citation type="journal article" date="2022" name="Mol. Ecol. Resour.">
        <title>The genomes of chicory, endive, great burdock and yacon provide insights into Asteraceae palaeo-polyploidization history and plant inulin production.</title>
        <authorList>
            <person name="Fan W."/>
            <person name="Wang S."/>
            <person name="Wang H."/>
            <person name="Wang A."/>
            <person name="Jiang F."/>
            <person name="Liu H."/>
            <person name="Zhao H."/>
            <person name="Xu D."/>
            <person name="Zhang Y."/>
        </authorList>
    </citation>
    <scope>NUCLEOTIDE SEQUENCE [LARGE SCALE GENOMIC DNA]</scope>
    <source>
        <strain evidence="2">cv. Punajuju</strain>
    </source>
</reference>